<reference evidence="2" key="1">
    <citation type="journal article" date="2024" name="Proc. Natl. Acad. Sci. U.S.A.">
        <title>Extraordinary preservation of gene collinearity over three hundred million years revealed in homosporous lycophytes.</title>
        <authorList>
            <person name="Li C."/>
            <person name="Wickell D."/>
            <person name="Kuo L.Y."/>
            <person name="Chen X."/>
            <person name="Nie B."/>
            <person name="Liao X."/>
            <person name="Peng D."/>
            <person name="Ji J."/>
            <person name="Jenkins J."/>
            <person name="Williams M."/>
            <person name="Shu S."/>
            <person name="Plott C."/>
            <person name="Barry K."/>
            <person name="Rajasekar S."/>
            <person name="Grimwood J."/>
            <person name="Han X."/>
            <person name="Sun S."/>
            <person name="Hou Z."/>
            <person name="He W."/>
            <person name="Dai G."/>
            <person name="Sun C."/>
            <person name="Schmutz J."/>
            <person name="Leebens-Mack J.H."/>
            <person name="Li F.W."/>
            <person name="Wang L."/>
        </authorList>
    </citation>
    <scope>NUCLEOTIDE SEQUENCE [LARGE SCALE GENOMIC DNA]</scope>
    <source>
        <strain evidence="2">cv. PW_Plant_1</strain>
    </source>
</reference>
<dbReference type="EMBL" id="CM055097">
    <property type="protein sequence ID" value="KAJ7552981.1"/>
    <property type="molecule type" value="Genomic_DNA"/>
</dbReference>
<evidence type="ECO:0000313" key="2">
    <source>
        <dbReference type="Proteomes" id="UP001162992"/>
    </source>
</evidence>
<name>A0ACC2DFK8_DIPCM</name>
<organism evidence="1 2">
    <name type="scientific">Diphasiastrum complanatum</name>
    <name type="common">Issler's clubmoss</name>
    <name type="synonym">Lycopodium complanatum</name>
    <dbReference type="NCBI Taxonomy" id="34168"/>
    <lineage>
        <taxon>Eukaryota</taxon>
        <taxon>Viridiplantae</taxon>
        <taxon>Streptophyta</taxon>
        <taxon>Embryophyta</taxon>
        <taxon>Tracheophyta</taxon>
        <taxon>Lycopodiopsida</taxon>
        <taxon>Lycopodiales</taxon>
        <taxon>Lycopodiaceae</taxon>
        <taxon>Lycopodioideae</taxon>
        <taxon>Diphasiastrum</taxon>
    </lineage>
</organism>
<keyword evidence="2" id="KW-1185">Reference proteome</keyword>
<comment type="caution">
    <text evidence="1">The sequence shown here is derived from an EMBL/GenBank/DDBJ whole genome shotgun (WGS) entry which is preliminary data.</text>
</comment>
<accession>A0ACC2DFK8</accession>
<sequence>MTTNSSTVSKALTAIVAKRLEEKVCIITGGASGLGEAAAHLFAAHGAHVVIADVQDAKGQAVAAALPPPGLHHYIHCDVSQEADVAADVDLAILTFGRLDVMFNNAAIVTVAVPILGLDMETWDRVQAVNVRGVTLGMKHAARVMVPAGRGSIINTTSVAATLASEMGGCSYTASKHAVLGLTKAGAVELGKYGIRVNSVAPYTMLTPMAMEGARRLNLREEDMIAMLEPTTVLKGRFLQPEDVAQATLFLATDDAGYINGHNLAVDGGVSIACRTFVVPPQSKPQN</sequence>
<protein>
    <submittedName>
        <fullName evidence="1">Uncharacterized protein</fullName>
    </submittedName>
</protein>
<evidence type="ECO:0000313" key="1">
    <source>
        <dbReference type="EMBL" id="KAJ7552981.1"/>
    </source>
</evidence>
<dbReference type="Proteomes" id="UP001162992">
    <property type="component" value="Chromosome 6"/>
</dbReference>
<gene>
    <name evidence="1" type="ORF">O6H91_06G079700</name>
</gene>
<proteinExistence type="predicted"/>